<dbReference type="EMBL" id="LBWG01000026">
    <property type="protein sequence ID" value="KKR03542.1"/>
    <property type="molecule type" value="Genomic_DNA"/>
</dbReference>
<dbReference type="PANTHER" id="PTHR47406">
    <property type="entry name" value="COAGULATION FACTOR 5/8 TYPE, C-TERMINAL"/>
    <property type="match status" value="1"/>
</dbReference>
<feature type="domain" description="Carbohydrate-binding" evidence="3">
    <location>
        <begin position="622"/>
        <end position="819"/>
    </location>
</feature>
<accession>A0A0G0QPG1</accession>
<organism evidence="4 5">
    <name type="scientific">Candidatus Uhrbacteria bacterium GW2011_GWF2_39_13</name>
    <dbReference type="NCBI Taxonomy" id="1618995"/>
    <lineage>
        <taxon>Bacteria</taxon>
        <taxon>Candidatus Uhriibacteriota</taxon>
    </lineage>
</organism>
<evidence type="ECO:0000256" key="2">
    <source>
        <dbReference type="SAM" id="Phobius"/>
    </source>
</evidence>
<dbReference type="Proteomes" id="UP000033935">
    <property type="component" value="Unassembled WGS sequence"/>
</dbReference>
<feature type="transmembrane region" description="Helical" evidence="2">
    <location>
        <begin position="26"/>
        <end position="49"/>
    </location>
</feature>
<dbReference type="InterPro" id="IPR010502">
    <property type="entry name" value="Carb-bd_dom_fam9"/>
</dbReference>
<dbReference type="GO" id="GO:0030246">
    <property type="term" value="F:carbohydrate binding"/>
    <property type="evidence" value="ECO:0007669"/>
    <property type="project" value="InterPro"/>
</dbReference>
<keyword evidence="2" id="KW-0472">Membrane</keyword>
<keyword evidence="2" id="KW-1133">Transmembrane helix</keyword>
<dbReference type="PANTHER" id="PTHR47406:SF2">
    <property type="entry name" value="ALPHA GLUCURONIDASE N-TERMINAL DOMAIN-CONTAINING PROTEIN"/>
    <property type="match status" value="1"/>
</dbReference>
<dbReference type="NCBIfam" id="TIGR04294">
    <property type="entry name" value="pre_pil_HX9DG"/>
    <property type="match status" value="1"/>
</dbReference>
<dbReference type="InterPro" id="IPR029018">
    <property type="entry name" value="Hex-like_dom2"/>
</dbReference>
<keyword evidence="1" id="KW-0378">Hydrolase</keyword>
<dbReference type="AlphaFoldDB" id="A0A0G0QPG1"/>
<dbReference type="InterPro" id="IPR032287">
    <property type="entry name" value="DUF4838"/>
</dbReference>
<protein>
    <recommendedName>
        <fullName evidence="3">Carbohydrate-binding domain-containing protein</fullName>
    </recommendedName>
</protein>
<dbReference type="Pfam" id="PF16126">
    <property type="entry name" value="DUF4838"/>
    <property type="match status" value="1"/>
</dbReference>
<dbReference type="GO" id="GO:0004553">
    <property type="term" value="F:hydrolase activity, hydrolyzing O-glycosyl compounds"/>
    <property type="evidence" value="ECO:0007669"/>
    <property type="project" value="InterPro"/>
</dbReference>
<proteinExistence type="predicted"/>
<evidence type="ECO:0000313" key="5">
    <source>
        <dbReference type="Proteomes" id="UP000033935"/>
    </source>
</evidence>
<dbReference type="CDD" id="cd09620">
    <property type="entry name" value="CBM9_like_3"/>
    <property type="match status" value="1"/>
</dbReference>
<gene>
    <name evidence="4" type="ORF">UT30_C0026G0002</name>
</gene>
<dbReference type="Gene3D" id="3.30.379.10">
    <property type="entry name" value="Chitobiase/beta-hexosaminidase domain 2-like"/>
    <property type="match status" value="1"/>
</dbReference>
<dbReference type="SUPFAM" id="SSF49344">
    <property type="entry name" value="CBD9-like"/>
    <property type="match status" value="1"/>
</dbReference>
<keyword evidence="2" id="KW-0812">Transmembrane</keyword>
<comment type="caution">
    <text evidence="4">The sequence shown here is derived from an EMBL/GenBank/DDBJ whole genome shotgun (WGS) entry which is preliminary data.</text>
</comment>
<dbReference type="GO" id="GO:0016052">
    <property type="term" value="P:carbohydrate catabolic process"/>
    <property type="evidence" value="ECO:0007669"/>
    <property type="project" value="InterPro"/>
</dbReference>
<evidence type="ECO:0000313" key="4">
    <source>
        <dbReference type="EMBL" id="KKR03542.1"/>
    </source>
</evidence>
<dbReference type="Pfam" id="PF06452">
    <property type="entry name" value="CBM9_1"/>
    <property type="match status" value="1"/>
</dbReference>
<dbReference type="InterPro" id="IPR027558">
    <property type="entry name" value="Pre_pil_HX9DG_C"/>
</dbReference>
<sequence>MSRSKFRSMEKEPLIFQRVNFCSMDIARGIITVISVICLSFSSFAISLVKDGKPEAVIVIPPKASDAVIYAAKELQTYLKKISGAELQIMNSVPEKTDKTLIYVGYDEVLKSKGLDLSGLGYDGFKIISGERWLALFGRDYNGKPMEGRSHPFRMSESYSGKLKISRYGETGILFAVYNFLEKFCGARWYMPGELGEVLPNRKTLEIPEKIAISKTPDFEYRFLYNCDFCDDDDSVLWYRRAGFGAPFPVNINHSFYILCRKYKDTNPEYFALVDGKRDFSISCGGRGNLCLSNPDVLKAFVKEAREYFDTNPEQYIFPVMPNDGLVKICECPECQKQIDKEKGNTGKFSNYIWNFVNKVAKEVYKSHPDKFIGCCAYRGYLDIPDKLEKLSPNVVVMICKTRRNYWDTEYKKRYNEMIENWNNKIKQGNLYCWEYYIWVSYVPYLRNVPVVFPRIIAEDFKFLRGKSKGDFIEAQTWVKGAKQRKACFPGLTHLNFYVTAKLMWDTDTDINRLLDEYYSFFYGPASAEMKKFWEKAQELWSRDLPGRDNEFYTRLYTVQEIDGLMKFLREARAKTVEGSSEQKRVDLIISEVSPLESRVKNAKLTENPSCICQEISSAPKIDGVPDDQCWKDIVPMEFVSKTGETVPYASKLMICFDDKNLYLFFTNYIDAVEQAALKSLCKEKDSNGRPYIWEDESVEIFLNPTPGVEKNYYQFAVNAGGTLWDGYYGYKALGRTPSEWNSGIETAVKRNVDSWTLEAKIPIADIGLAGKDLEKITMTGNFVRNRSEKNTIHYSCWSPTMTSSHHNPAKFGTITLKKKSTEKIIDDENEKYGIEDAGFPGDFAKAYRIFLSAKAGDNDLYSMAAIEFQKTSEMLEKDIPTQLSSLSLEALCHFLSLDIEKASSIADKALPIARRKYPGDVLFKAPDKLKDILNPGTEQKRIRDLAGLLYLIAQTEKETFALGEKLRDKINFRLTRIDLKNGWEHVALVLALLLDKSAPSLLLIEEKARQAVCASNLRQLGVLLFLYAQERDGKLPPSWSAASKTTWMAELLKQQKNPWSKRGSVFRCPSLTEKGEDGFHYGMNSNFTGNNDVSKISRGNKILLLSDSVHYNIGNYPHKPDYSGGAFSLKGPYESTGGGTVDRCRHMGGANVLFSDGSVEWLQAKQIPANRQDTLWKN</sequence>
<evidence type="ECO:0000256" key="1">
    <source>
        <dbReference type="ARBA" id="ARBA00022801"/>
    </source>
</evidence>
<reference evidence="4 5" key="1">
    <citation type="journal article" date="2015" name="Nature">
        <title>rRNA introns, odd ribosomes, and small enigmatic genomes across a large radiation of phyla.</title>
        <authorList>
            <person name="Brown C.T."/>
            <person name="Hug L.A."/>
            <person name="Thomas B.C."/>
            <person name="Sharon I."/>
            <person name="Castelle C.J."/>
            <person name="Singh A."/>
            <person name="Wilkins M.J."/>
            <person name="Williams K.H."/>
            <person name="Banfield J.F."/>
        </authorList>
    </citation>
    <scope>NUCLEOTIDE SEQUENCE [LARGE SCALE GENOMIC DNA]</scope>
</reference>
<dbReference type="Gene3D" id="2.60.40.1190">
    <property type="match status" value="1"/>
</dbReference>
<evidence type="ECO:0000259" key="3">
    <source>
        <dbReference type="Pfam" id="PF06452"/>
    </source>
</evidence>
<dbReference type="SUPFAM" id="SSF55545">
    <property type="entry name" value="beta-N-acetylhexosaminidase-like domain"/>
    <property type="match status" value="1"/>
</dbReference>
<name>A0A0G0QPG1_9BACT</name>